<evidence type="ECO:0000313" key="3">
    <source>
        <dbReference type="EMBL" id="OPC79002.1"/>
    </source>
</evidence>
<dbReference type="EMBL" id="MWQN01000002">
    <property type="protein sequence ID" value="OPC79002.1"/>
    <property type="molecule type" value="Genomic_DNA"/>
</dbReference>
<dbReference type="Pfam" id="PF00903">
    <property type="entry name" value="Glyoxalase"/>
    <property type="match status" value="1"/>
</dbReference>
<dbReference type="STRING" id="159449.B4N89_33395"/>
<dbReference type="AlphaFoldDB" id="A0A1T3NQN4"/>
<feature type="domain" description="VOC" evidence="2">
    <location>
        <begin position="8"/>
        <end position="132"/>
    </location>
</feature>
<dbReference type="PROSITE" id="PS51819">
    <property type="entry name" value="VOC"/>
    <property type="match status" value="1"/>
</dbReference>
<accession>A0A1T3NQN4</accession>
<dbReference type="InterPro" id="IPR037523">
    <property type="entry name" value="VOC_core"/>
</dbReference>
<dbReference type="GO" id="GO:0046872">
    <property type="term" value="F:metal ion binding"/>
    <property type="evidence" value="ECO:0007669"/>
    <property type="project" value="UniProtKB-KW"/>
</dbReference>
<dbReference type="Gene3D" id="3.10.180.10">
    <property type="entry name" value="2,3-Dihydroxybiphenyl 1,2-Dioxygenase, domain 1"/>
    <property type="match status" value="1"/>
</dbReference>
<keyword evidence="4" id="KW-1185">Reference proteome</keyword>
<comment type="caution">
    <text evidence="3">The sequence shown here is derived from an EMBL/GenBank/DDBJ whole genome shotgun (WGS) entry which is preliminary data.</text>
</comment>
<dbReference type="InterPro" id="IPR029068">
    <property type="entry name" value="Glyas_Bleomycin-R_OHBP_Dase"/>
</dbReference>
<proteinExistence type="predicted"/>
<dbReference type="SUPFAM" id="SSF54593">
    <property type="entry name" value="Glyoxalase/Bleomycin resistance protein/Dihydroxybiphenyl dioxygenase"/>
    <property type="match status" value="1"/>
</dbReference>
<evidence type="ECO:0000313" key="4">
    <source>
        <dbReference type="Proteomes" id="UP000190037"/>
    </source>
</evidence>
<keyword evidence="1" id="KW-0479">Metal-binding</keyword>
<dbReference type="OrthoDB" id="115162at2"/>
<evidence type="ECO:0000256" key="1">
    <source>
        <dbReference type="ARBA" id="ARBA00022723"/>
    </source>
</evidence>
<reference evidence="3 4" key="1">
    <citation type="submission" date="2017-03" db="EMBL/GenBank/DDBJ databases">
        <title>Draft genome sequence of Streptomyces scabrisporus NF3, endophyte isolated from Amphipterygium adstringens.</title>
        <authorList>
            <person name="Vazquez M."/>
            <person name="Ceapa C.D."/>
            <person name="Rodriguez Luna D."/>
            <person name="Sanchez Esquivel S."/>
        </authorList>
    </citation>
    <scope>NUCLEOTIDE SEQUENCE [LARGE SCALE GENOMIC DNA]</scope>
    <source>
        <strain evidence="3 4">NF3</strain>
    </source>
</reference>
<dbReference type="InterPro" id="IPR004360">
    <property type="entry name" value="Glyas_Fos-R_dOase_dom"/>
</dbReference>
<dbReference type="RefSeq" id="WP_078980203.1">
    <property type="nucleotide sequence ID" value="NZ_MWQN01000002.1"/>
</dbReference>
<gene>
    <name evidence="3" type="ORF">B4N89_33395</name>
</gene>
<protein>
    <submittedName>
        <fullName evidence="3">Glyoxalase</fullName>
    </submittedName>
</protein>
<dbReference type="PANTHER" id="PTHR36113:SF6">
    <property type="entry name" value="FOSFOMYCIN RESISTANCE PROTEIN FOSX"/>
    <property type="match status" value="1"/>
</dbReference>
<sequence length="151" mass="16358">MGTLATLQTGHVGLNVTDLDRSVSFYRAVLEVEVLAEGNEESRRFAFLGRDGKLLITLWQQSEGTFPTRRPGLHHLSFQVETIDEVRAAERVLRGLGAHFDHEGVVPHGEHGTSGGIFFTDPDGIRLEIYAPSGADPADAPTVGAPTCGFF</sequence>
<dbReference type="CDD" id="cd06587">
    <property type="entry name" value="VOC"/>
    <property type="match status" value="1"/>
</dbReference>
<name>A0A1T3NQN4_9ACTN</name>
<dbReference type="PANTHER" id="PTHR36113">
    <property type="entry name" value="LYASE, PUTATIVE-RELATED-RELATED"/>
    <property type="match status" value="1"/>
</dbReference>
<organism evidence="3 4">
    <name type="scientific">Embleya scabrispora</name>
    <dbReference type="NCBI Taxonomy" id="159449"/>
    <lineage>
        <taxon>Bacteria</taxon>
        <taxon>Bacillati</taxon>
        <taxon>Actinomycetota</taxon>
        <taxon>Actinomycetes</taxon>
        <taxon>Kitasatosporales</taxon>
        <taxon>Streptomycetaceae</taxon>
        <taxon>Embleya</taxon>
    </lineage>
</organism>
<dbReference type="InterPro" id="IPR051332">
    <property type="entry name" value="Fosfomycin_Res_Enzymes"/>
</dbReference>
<evidence type="ECO:0000259" key="2">
    <source>
        <dbReference type="PROSITE" id="PS51819"/>
    </source>
</evidence>
<dbReference type="Proteomes" id="UP000190037">
    <property type="component" value="Unassembled WGS sequence"/>
</dbReference>